<dbReference type="InterPro" id="IPR009003">
    <property type="entry name" value="Peptidase_S1_PA"/>
</dbReference>
<evidence type="ECO:0000313" key="5">
    <source>
        <dbReference type="EMBL" id="MDX5895090.1"/>
    </source>
</evidence>
<dbReference type="HOGENOM" id="CLU_494218_0_0_11"/>
<dbReference type="EMBL" id="JAWXXX010000001">
    <property type="protein sequence ID" value="MDX5895090.1"/>
    <property type="molecule type" value="Genomic_DNA"/>
</dbReference>
<reference evidence="5" key="2">
    <citation type="submission" date="2023-11" db="EMBL/GenBank/DDBJ databases">
        <title>MicrobeMod: A computational toolkit for identifying prokaryotic methylation and restriction-modification with nanopore sequencing.</title>
        <authorList>
            <person name="Crits-Christoph A."/>
            <person name="Kang S.C."/>
            <person name="Lee H."/>
            <person name="Ostrov N."/>
        </authorList>
    </citation>
    <scope>NUCLEOTIDE SEQUENCE</scope>
    <source>
        <strain evidence="5">ATCC 51242</strain>
    </source>
</reference>
<keyword evidence="1" id="KW-0645">Protease</keyword>
<dbReference type="Pfam" id="PF13365">
    <property type="entry name" value="Trypsin_2"/>
    <property type="match status" value="1"/>
</dbReference>
<dbReference type="AlphaFoldDB" id="A0A023X5E8"/>
<proteinExistence type="predicted"/>
<keyword evidence="6" id="KW-1185">Reference proteome</keyword>
<organism evidence="4 6">
    <name type="scientific">Rubrobacter radiotolerans</name>
    <name type="common">Arthrobacter radiotolerans</name>
    <dbReference type="NCBI Taxonomy" id="42256"/>
    <lineage>
        <taxon>Bacteria</taxon>
        <taxon>Bacillati</taxon>
        <taxon>Actinomycetota</taxon>
        <taxon>Rubrobacteria</taxon>
        <taxon>Rubrobacterales</taxon>
        <taxon>Rubrobacteraceae</taxon>
        <taxon>Rubrobacter</taxon>
    </lineage>
</organism>
<dbReference type="GO" id="GO:0006508">
    <property type="term" value="P:proteolysis"/>
    <property type="evidence" value="ECO:0007669"/>
    <property type="project" value="UniProtKB-KW"/>
</dbReference>
<protein>
    <submittedName>
        <fullName evidence="4 5">Trypsin-like peptidase domain</fullName>
    </submittedName>
</protein>
<dbReference type="InterPro" id="IPR051201">
    <property type="entry name" value="Chloro_Bact_Ser_Proteases"/>
</dbReference>
<evidence type="ECO:0000256" key="2">
    <source>
        <dbReference type="ARBA" id="ARBA00022801"/>
    </source>
</evidence>
<sequence>MRYLIGWLGALLFLLALGGCSFSTGGGESGESGGSAEANSGETTGGEGVSGAVIGLEEARGAVVYIEAQGGEFFEQFRGFGETNPGRGSGFVIDGERGLAVTNNHVVTGAAYLEVYLDGEEEPYDARVLGASECSDLALIEIQADRELPFLEWREEEVEAGLEVSAAGYPADDEEAGSRPDYTLSRGIVNSVEADGETNWASVDSVIEHDALIRGGNSGGPLLDESGRVVGINYAAGIDPETGDPTGVQLAIGREEAQGLIDRLQDGDVDSIGINGNAYTNFEDTSGIDVYSVKTGSPAAEVGLEGAVVDEEGNLSDFDSITELEGSRLGENGTMEEYCRIIGQREPDEQISITVDRYRDGALDSTLEGVLNGGENGRLEVVKSASSDSQGSGGESTPGYTLLTDATETLQVEVPESWSDTTGGPWAQEELGGEELGPSIVAAPDIQGFNDSYDVPGVFFAASSSILEQFPDDPANAILDEDFLDFSSDCEYEGRTEYDDGTYVGQQDTYTNCGGTEAEQVNIVAGPEDGSYAVLVQVTIPDEEAREAADKIYETFVVTEVP</sequence>
<dbReference type="GO" id="GO:0004252">
    <property type="term" value="F:serine-type endopeptidase activity"/>
    <property type="evidence" value="ECO:0007669"/>
    <property type="project" value="InterPro"/>
</dbReference>
<dbReference type="OrthoDB" id="9758917at2"/>
<dbReference type="Gene3D" id="2.30.42.10">
    <property type="match status" value="1"/>
</dbReference>
<dbReference type="KEGG" id="rrd:RradSPS_2404"/>
<dbReference type="RefSeq" id="WP_051589772.1">
    <property type="nucleotide sequence ID" value="NZ_CP007514.1"/>
</dbReference>
<dbReference type="Proteomes" id="UP000025229">
    <property type="component" value="Chromosome"/>
</dbReference>
<feature type="region of interest" description="Disordered" evidence="3">
    <location>
        <begin position="26"/>
        <end position="49"/>
    </location>
</feature>
<keyword evidence="2" id="KW-0378">Hydrolase</keyword>
<evidence type="ECO:0000313" key="6">
    <source>
        <dbReference type="Proteomes" id="UP000025229"/>
    </source>
</evidence>
<name>A0A023X5E8_RUBRA</name>
<dbReference type="PANTHER" id="PTHR43343">
    <property type="entry name" value="PEPTIDASE S12"/>
    <property type="match status" value="1"/>
</dbReference>
<dbReference type="STRING" id="42256.RradSPS_2404"/>
<dbReference type="PRINTS" id="PR00834">
    <property type="entry name" value="PROTEASES2C"/>
</dbReference>
<evidence type="ECO:0000256" key="1">
    <source>
        <dbReference type="ARBA" id="ARBA00022670"/>
    </source>
</evidence>
<dbReference type="PROSITE" id="PS51257">
    <property type="entry name" value="PROKAR_LIPOPROTEIN"/>
    <property type="match status" value="1"/>
</dbReference>
<accession>A0A023X5E8</accession>
<dbReference type="EMBL" id="CP007514">
    <property type="protein sequence ID" value="AHY47687.1"/>
    <property type="molecule type" value="Genomic_DNA"/>
</dbReference>
<gene>
    <name evidence="4" type="ORF">RradSPS_2404</name>
    <name evidence="5" type="ORF">SIL72_13770</name>
</gene>
<dbReference type="PANTHER" id="PTHR43343:SF3">
    <property type="entry name" value="PROTEASE DO-LIKE 8, CHLOROPLASTIC"/>
    <property type="match status" value="1"/>
</dbReference>
<evidence type="ECO:0000313" key="4">
    <source>
        <dbReference type="EMBL" id="AHY47687.1"/>
    </source>
</evidence>
<dbReference type="Gene3D" id="2.40.10.120">
    <property type="match status" value="1"/>
</dbReference>
<reference evidence="4 6" key="1">
    <citation type="submission" date="2014-03" db="EMBL/GenBank/DDBJ databases">
        <title>Complete genome sequence of the Radio-Resistant Rubrobacter radiotolerans RSPS-4.</title>
        <authorList>
            <person name="Egas C.C."/>
            <person name="Barroso C.C."/>
            <person name="Froufe H.J.C."/>
            <person name="Pacheco J.J."/>
            <person name="Albuquerque L.L."/>
            <person name="da Costa M.M.S."/>
        </authorList>
    </citation>
    <scope>NUCLEOTIDE SEQUENCE [LARGE SCALE GENOMIC DNA]</scope>
    <source>
        <strain evidence="4 6">RSPS-4</strain>
    </source>
</reference>
<evidence type="ECO:0000256" key="3">
    <source>
        <dbReference type="SAM" id="MobiDB-lite"/>
    </source>
</evidence>
<dbReference type="SUPFAM" id="SSF50494">
    <property type="entry name" value="Trypsin-like serine proteases"/>
    <property type="match status" value="1"/>
</dbReference>
<dbReference type="eggNOG" id="COG0265">
    <property type="taxonomic scope" value="Bacteria"/>
</dbReference>
<dbReference type="InterPro" id="IPR036034">
    <property type="entry name" value="PDZ_sf"/>
</dbReference>
<dbReference type="Proteomes" id="UP001281130">
    <property type="component" value="Unassembled WGS sequence"/>
</dbReference>
<dbReference type="InterPro" id="IPR001940">
    <property type="entry name" value="Peptidase_S1C"/>
</dbReference>